<dbReference type="AlphaFoldDB" id="A0ABC8REM0"/>
<proteinExistence type="predicted"/>
<evidence type="ECO:0000313" key="4">
    <source>
        <dbReference type="Proteomes" id="UP001642360"/>
    </source>
</evidence>
<name>A0ABC8REM0_9AQUA</name>
<keyword evidence="1" id="KW-0812">Transmembrane</keyword>
<evidence type="ECO:0000256" key="2">
    <source>
        <dbReference type="SAM" id="SignalP"/>
    </source>
</evidence>
<dbReference type="Proteomes" id="UP001642360">
    <property type="component" value="Unassembled WGS sequence"/>
</dbReference>
<keyword evidence="2" id="KW-0732">Signal</keyword>
<dbReference type="PANTHER" id="PTHR35718:SF1">
    <property type="entry name" value="EXPRESSED PROTEIN"/>
    <property type="match status" value="1"/>
</dbReference>
<feature type="chain" id="PRO_5044868718" description="Transmembrane protein" evidence="2">
    <location>
        <begin position="22"/>
        <end position="140"/>
    </location>
</feature>
<comment type="caution">
    <text evidence="3">The sequence shown here is derived from an EMBL/GenBank/DDBJ whole genome shotgun (WGS) entry which is preliminary data.</text>
</comment>
<evidence type="ECO:0000313" key="3">
    <source>
        <dbReference type="EMBL" id="CAK9143242.1"/>
    </source>
</evidence>
<evidence type="ECO:0000256" key="1">
    <source>
        <dbReference type="SAM" id="Phobius"/>
    </source>
</evidence>
<evidence type="ECO:0008006" key="5">
    <source>
        <dbReference type="Google" id="ProtNLM"/>
    </source>
</evidence>
<dbReference type="PANTHER" id="PTHR35718">
    <property type="entry name" value="EXPRESSED PROTEIN"/>
    <property type="match status" value="1"/>
</dbReference>
<organism evidence="3 4">
    <name type="scientific">Ilex paraguariensis</name>
    <name type="common">yerba mate</name>
    <dbReference type="NCBI Taxonomy" id="185542"/>
    <lineage>
        <taxon>Eukaryota</taxon>
        <taxon>Viridiplantae</taxon>
        <taxon>Streptophyta</taxon>
        <taxon>Embryophyta</taxon>
        <taxon>Tracheophyta</taxon>
        <taxon>Spermatophyta</taxon>
        <taxon>Magnoliopsida</taxon>
        <taxon>eudicotyledons</taxon>
        <taxon>Gunneridae</taxon>
        <taxon>Pentapetalae</taxon>
        <taxon>asterids</taxon>
        <taxon>campanulids</taxon>
        <taxon>Aquifoliales</taxon>
        <taxon>Aquifoliaceae</taxon>
        <taxon>Ilex</taxon>
    </lineage>
</organism>
<feature type="signal peptide" evidence="2">
    <location>
        <begin position="1"/>
        <end position="21"/>
    </location>
</feature>
<gene>
    <name evidence="3" type="ORF">ILEXP_LOCUS10940</name>
</gene>
<keyword evidence="4" id="KW-1185">Reference proteome</keyword>
<keyword evidence="1" id="KW-1133">Transmembrane helix</keyword>
<sequence length="140" mass="14702">MTPMASLLAFALLSMLSIARSQDRAPHGITYENPVAFSPSAFEFFHPNTEQPSSKNPGASSNCSPLANCSPLTLAATVQSTLAHDSISTPNTGGSKMGVGGIVGIVFGFVFSVLLAMGVYYVAITRRSNFSRTNSVQPDV</sequence>
<accession>A0ABC8REM0</accession>
<protein>
    <recommendedName>
        <fullName evidence="5">Transmembrane protein</fullName>
    </recommendedName>
</protein>
<keyword evidence="1" id="KW-0472">Membrane</keyword>
<dbReference type="EMBL" id="CAUOFW020001281">
    <property type="protein sequence ID" value="CAK9143242.1"/>
    <property type="molecule type" value="Genomic_DNA"/>
</dbReference>
<feature type="transmembrane region" description="Helical" evidence="1">
    <location>
        <begin position="99"/>
        <end position="123"/>
    </location>
</feature>
<reference evidence="3 4" key="1">
    <citation type="submission" date="2024-02" db="EMBL/GenBank/DDBJ databases">
        <authorList>
            <person name="Vignale AGUSTIN F."/>
            <person name="Sosa J E."/>
            <person name="Modenutti C."/>
        </authorList>
    </citation>
    <scope>NUCLEOTIDE SEQUENCE [LARGE SCALE GENOMIC DNA]</scope>
</reference>